<evidence type="ECO:0000256" key="12">
    <source>
        <dbReference type="SAM" id="MobiDB-lite"/>
    </source>
</evidence>
<proteinExistence type="inferred from homology"/>
<feature type="domain" description="C2H2-type" evidence="13">
    <location>
        <begin position="204"/>
        <end position="232"/>
    </location>
</feature>
<keyword evidence="8" id="KW-0238">DNA-binding</keyword>
<dbReference type="Gene3D" id="3.30.160.60">
    <property type="entry name" value="Classic Zinc Finger"/>
    <property type="match status" value="4"/>
</dbReference>
<dbReference type="GO" id="GO:0008270">
    <property type="term" value="F:zinc ion binding"/>
    <property type="evidence" value="ECO:0007669"/>
    <property type="project" value="UniProtKB-KW"/>
</dbReference>
<dbReference type="EMBL" id="UFQT01000006">
    <property type="protein sequence ID" value="SSX17420.1"/>
    <property type="molecule type" value="Genomic_DNA"/>
</dbReference>
<keyword evidence="5 11" id="KW-0863">Zinc-finger</keyword>
<evidence type="ECO:0000259" key="13">
    <source>
        <dbReference type="PROSITE" id="PS50157"/>
    </source>
</evidence>
<dbReference type="OMA" id="SENDMEH"/>
<comment type="subcellular location">
    <subcellularLocation>
        <location evidence="1">Nucleus</location>
    </subcellularLocation>
</comment>
<evidence type="ECO:0000313" key="14">
    <source>
        <dbReference type="EMBL" id="SSX17420.1"/>
    </source>
</evidence>
<protein>
    <submittedName>
        <fullName evidence="14">CSON013665 protein</fullName>
    </submittedName>
</protein>
<feature type="region of interest" description="Disordered" evidence="12">
    <location>
        <begin position="176"/>
        <end position="195"/>
    </location>
</feature>
<evidence type="ECO:0000256" key="9">
    <source>
        <dbReference type="ARBA" id="ARBA00023163"/>
    </source>
</evidence>
<dbReference type="SUPFAM" id="SSF57667">
    <property type="entry name" value="beta-beta-alpha zinc fingers"/>
    <property type="match status" value="4"/>
</dbReference>
<keyword evidence="7" id="KW-0805">Transcription regulation</keyword>
<evidence type="ECO:0000256" key="8">
    <source>
        <dbReference type="ARBA" id="ARBA00023125"/>
    </source>
</evidence>
<keyword evidence="3" id="KW-0479">Metal-binding</keyword>
<feature type="domain" description="C2H2-type" evidence="13">
    <location>
        <begin position="297"/>
        <end position="324"/>
    </location>
</feature>
<feature type="domain" description="C2H2-type" evidence="13">
    <location>
        <begin position="384"/>
        <end position="411"/>
    </location>
</feature>
<evidence type="ECO:0000256" key="6">
    <source>
        <dbReference type="ARBA" id="ARBA00022833"/>
    </source>
</evidence>
<name>A0A336LI18_CULSO</name>
<evidence type="ECO:0000256" key="1">
    <source>
        <dbReference type="ARBA" id="ARBA00004123"/>
    </source>
</evidence>
<reference evidence="14" key="1">
    <citation type="submission" date="2018-07" db="EMBL/GenBank/DDBJ databases">
        <authorList>
            <person name="Quirk P.G."/>
            <person name="Krulwich T.A."/>
        </authorList>
    </citation>
    <scope>NUCLEOTIDE SEQUENCE</scope>
</reference>
<evidence type="ECO:0000256" key="5">
    <source>
        <dbReference type="ARBA" id="ARBA00022771"/>
    </source>
</evidence>
<keyword evidence="10" id="KW-0539">Nucleus</keyword>
<accession>A0A336LI18</accession>
<dbReference type="PANTHER" id="PTHR24393:SF15">
    <property type="entry name" value="IP01243P-RELATED"/>
    <property type="match status" value="1"/>
</dbReference>
<evidence type="ECO:0000256" key="10">
    <source>
        <dbReference type="ARBA" id="ARBA00023242"/>
    </source>
</evidence>
<sequence>MENVETPMHVVSLSSQELLEGNFQSSEQNEGVKIESMINMNECCVSCLTEANSQEVKLRSDKHFIQIYKEFINRYIESKIRGIPIAFCEPCCNLLETLKTFKTTCLESLNVLQELIAEKRAEENKLVENDEMLVKIEIESEESENELEDRSSDEEFIPDVKTEIKEDEDEYFTSIDIDEEDDKPKAKRRRRNGKEKQNLGKNCHICKECGKGFPRPANLRNHFLKKHRGAKHCKYCQKAFEGEEEFRSHMEMEEKRVKFKKETCQKIHVCEVCGLTTRFRSNLVKHMDTHLPDPNAYKCEVCGKGFKSLILLKNHNGYHKEKTFVCEEPDCDKKFLFAKDLERHIRLVHMKAAEYTECSICSKRVTIKGLNSHVKQVHMDIRPHVCRICGLAFKSSSNIKKHMYSHSGTRPFNCHICGQGTYMTCTLKEHYNKAHGMQLTNSELNKVCVKLPPGPIDSSIDSQIVSRNDSSITPMAIHEETIHTQNNSISIVTST</sequence>
<dbReference type="Pfam" id="PF00096">
    <property type="entry name" value="zf-C2H2"/>
    <property type="match status" value="4"/>
</dbReference>
<dbReference type="AlphaFoldDB" id="A0A336LI18"/>
<evidence type="ECO:0000256" key="2">
    <source>
        <dbReference type="ARBA" id="ARBA00006991"/>
    </source>
</evidence>
<comment type="similarity">
    <text evidence="2">Belongs to the krueppel C2H2-type zinc-finger protein family.</text>
</comment>
<dbReference type="PROSITE" id="PS00028">
    <property type="entry name" value="ZINC_FINGER_C2H2_1"/>
    <property type="match status" value="4"/>
</dbReference>
<organism evidence="14">
    <name type="scientific">Culicoides sonorensis</name>
    <name type="common">Biting midge</name>
    <dbReference type="NCBI Taxonomy" id="179676"/>
    <lineage>
        <taxon>Eukaryota</taxon>
        <taxon>Metazoa</taxon>
        <taxon>Ecdysozoa</taxon>
        <taxon>Arthropoda</taxon>
        <taxon>Hexapoda</taxon>
        <taxon>Insecta</taxon>
        <taxon>Pterygota</taxon>
        <taxon>Neoptera</taxon>
        <taxon>Endopterygota</taxon>
        <taxon>Diptera</taxon>
        <taxon>Nematocera</taxon>
        <taxon>Chironomoidea</taxon>
        <taxon>Ceratopogonidae</taxon>
        <taxon>Ceratopogoninae</taxon>
        <taxon>Culicoides</taxon>
        <taxon>Monoculicoides</taxon>
    </lineage>
</organism>
<evidence type="ECO:0000256" key="7">
    <source>
        <dbReference type="ARBA" id="ARBA00023015"/>
    </source>
</evidence>
<dbReference type="InterPro" id="IPR036236">
    <property type="entry name" value="Znf_C2H2_sf"/>
</dbReference>
<dbReference type="SMART" id="SM00355">
    <property type="entry name" value="ZnF_C2H2"/>
    <property type="match status" value="8"/>
</dbReference>
<feature type="domain" description="C2H2-type" evidence="13">
    <location>
        <begin position="324"/>
        <end position="354"/>
    </location>
</feature>
<keyword evidence="9" id="KW-0804">Transcription</keyword>
<dbReference type="PANTHER" id="PTHR24393">
    <property type="entry name" value="ZINC FINGER PROTEIN"/>
    <property type="match status" value="1"/>
</dbReference>
<dbReference type="InterPro" id="IPR013087">
    <property type="entry name" value="Znf_C2H2_type"/>
</dbReference>
<dbReference type="GO" id="GO:0001228">
    <property type="term" value="F:DNA-binding transcription activator activity, RNA polymerase II-specific"/>
    <property type="evidence" value="ECO:0007669"/>
    <property type="project" value="TreeGrafter"/>
</dbReference>
<dbReference type="GO" id="GO:0005634">
    <property type="term" value="C:nucleus"/>
    <property type="evidence" value="ECO:0007669"/>
    <property type="project" value="UniProtKB-SubCell"/>
</dbReference>
<dbReference type="PROSITE" id="PS50157">
    <property type="entry name" value="ZINC_FINGER_C2H2_2"/>
    <property type="match status" value="5"/>
</dbReference>
<dbReference type="VEuPathDB" id="VectorBase:CSON013665"/>
<evidence type="ECO:0000256" key="3">
    <source>
        <dbReference type="ARBA" id="ARBA00022723"/>
    </source>
</evidence>
<dbReference type="GO" id="GO:0000978">
    <property type="term" value="F:RNA polymerase II cis-regulatory region sequence-specific DNA binding"/>
    <property type="evidence" value="ECO:0007669"/>
    <property type="project" value="TreeGrafter"/>
</dbReference>
<evidence type="ECO:0000256" key="4">
    <source>
        <dbReference type="ARBA" id="ARBA00022737"/>
    </source>
</evidence>
<dbReference type="FunFam" id="3.30.160.60:FF:000145">
    <property type="entry name" value="Zinc finger protein 574"/>
    <property type="match status" value="1"/>
</dbReference>
<keyword evidence="4" id="KW-0677">Repeat</keyword>
<feature type="domain" description="C2H2-type" evidence="13">
    <location>
        <begin position="268"/>
        <end position="295"/>
    </location>
</feature>
<evidence type="ECO:0000256" key="11">
    <source>
        <dbReference type="PROSITE-ProRule" id="PRU00042"/>
    </source>
</evidence>
<gene>
    <name evidence="14" type="primary">CSON013665</name>
</gene>
<keyword evidence="6" id="KW-0862">Zinc</keyword>